<evidence type="ECO:0000256" key="7">
    <source>
        <dbReference type="ARBA" id="ARBA00050021"/>
    </source>
</evidence>
<evidence type="ECO:0000256" key="2">
    <source>
        <dbReference type="ARBA" id="ARBA00022438"/>
    </source>
</evidence>
<evidence type="ECO:0000256" key="8">
    <source>
        <dbReference type="ARBA" id="ARBA00050061"/>
    </source>
</evidence>
<evidence type="ECO:0000313" key="10">
    <source>
        <dbReference type="EMBL" id="EHN11845.1"/>
    </source>
</evidence>
<dbReference type="AlphaFoldDB" id="H0E395"/>
<keyword evidence="2 10" id="KW-0031">Aminopeptidase</keyword>
<dbReference type="GO" id="GO:0005737">
    <property type="term" value="C:cytoplasm"/>
    <property type="evidence" value="ECO:0007669"/>
    <property type="project" value="InterPro"/>
</dbReference>
<protein>
    <recommendedName>
        <fullName evidence="7">Probable cytosol aminopeptidase</fullName>
    </recommendedName>
    <alternativeName>
        <fullName evidence="8">Leucine aminopeptidase</fullName>
    </alternativeName>
    <alternativeName>
        <fullName evidence="5">Leucyl aminopeptidase</fullName>
    </alternativeName>
</protein>
<name>H0E395_9ACTN</name>
<evidence type="ECO:0000256" key="3">
    <source>
        <dbReference type="ARBA" id="ARBA00022670"/>
    </source>
</evidence>
<comment type="similarity">
    <text evidence="1">Belongs to the peptidase M17 family.</text>
</comment>
<comment type="function">
    <text evidence="6">Presumably involved in the processing and regular turnover of intracellular proteins. Catalyzes the removal of unsubstituted N-terminal amino acids from various peptides.</text>
</comment>
<dbReference type="Gene3D" id="3.40.630.10">
    <property type="entry name" value="Zn peptidases"/>
    <property type="match status" value="1"/>
</dbReference>
<dbReference type="Pfam" id="PF00883">
    <property type="entry name" value="Peptidase_M17"/>
    <property type="match status" value="1"/>
</dbReference>
<dbReference type="CDD" id="cd00433">
    <property type="entry name" value="Peptidase_M17"/>
    <property type="match status" value="1"/>
</dbReference>
<evidence type="ECO:0000259" key="9">
    <source>
        <dbReference type="PROSITE" id="PS00631"/>
    </source>
</evidence>
<dbReference type="EMBL" id="AGUD01000061">
    <property type="protein sequence ID" value="EHN11845.1"/>
    <property type="molecule type" value="Genomic_DNA"/>
</dbReference>
<proteinExistence type="inferred from homology"/>
<dbReference type="SUPFAM" id="SSF53187">
    <property type="entry name" value="Zn-dependent exopeptidases"/>
    <property type="match status" value="1"/>
</dbReference>
<evidence type="ECO:0000256" key="5">
    <source>
        <dbReference type="ARBA" id="ARBA00033172"/>
    </source>
</evidence>
<dbReference type="Proteomes" id="UP000005143">
    <property type="component" value="Unassembled WGS sequence"/>
</dbReference>
<dbReference type="InterPro" id="IPR011356">
    <property type="entry name" value="Leucine_aapep/pepB"/>
</dbReference>
<sequence>MRISGPEGAVPTEATAGEIDAAVVVARAQNAARRLQQLPANLLTPRALATEALALAEDVEGLTVRVEVGEAALRARGMGLFAAVGLGSVEPPALIVARYEPATANGPLLGLVGKAVTYDTGGYSLKTPAGMTKMKLDMSGGAAVLQAIAAIARLRLPVRVVAVIGATENLVGGAAMKPGDVFVAANGTSVEVVNTDAEGRLVLADAITHALALGAERLVDVATLTGGVTVALGNSHAGLLGHDEDWLDTVRGAGERTGERVWPLPLEDEHRDLLKSTAADLTNSGGRPAHASQGAAFLERFAGGVPWAHVDMAAMSADLPRTYLRKGPSGWGVRLLVETARALAG</sequence>
<dbReference type="PANTHER" id="PTHR11963">
    <property type="entry name" value="LEUCINE AMINOPEPTIDASE-RELATED"/>
    <property type="match status" value="1"/>
</dbReference>
<dbReference type="GO" id="GO:0070006">
    <property type="term" value="F:metalloaminopeptidase activity"/>
    <property type="evidence" value="ECO:0007669"/>
    <property type="project" value="InterPro"/>
</dbReference>
<dbReference type="GO" id="GO:0006508">
    <property type="term" value="P:proteolysis"/>
    <property type="evidence" value="ECO:0007669"/>
    <property type="project" value="UniProtKB-KW"/>
</dbReference>
<evidence type="ECO:0000256" key="4">
    <source>
        <dbReference type="ARBA" id="ARBA00022801"/>
    </source>
</evidence>
<evidence type="ECO:0000256" key="6">
    <source>
        <dbReference type="ARBA" id="ARBA00049972"/>
    </source>
</evidence>
<dbReference type="PRINTS" id="PR00481">
    <property type="entry name" value="LAMNOPPTDASE"/>
</dbReference>
<gene>
    <name evidence="10" type="ORF">PAI11_12630</name>
</gene>
<comment type="caution">
    <text evidence="10">The sequence shown here is derived from an EMBL/GenBank/DDBJ whole genome shotgun (WGS) entry which is preliminary data.</text>
</comment>
<keyword evidence="4 10" id="KW-0378">Hydrolase</keyword>
<dbReference type="GO" id="GO:0030145">
    <property type="term" value="F:manganese ion binding"/>
    <property type="evidence" value="ECO:0007669"/>
    <property type="project" value="InterPro"/>
</dbReference>
<dbReference type="InterPro" id="IPR000819">
    <property type="entry name" value="Peptidase_M17_C"/>
</dbReference>
<dbReference type="PATRIC" id="fig|1097667.3.peg.1259"/>
<keyword evidence="11" id="KW-1185">Reference proteome</keyword>
<organism evidence="10 11">
    <name type="scientific">Patulibacter medicamentivorans</name>
    <dbReference type="NCBI Taxonomy" id="1097667"/>
    <lineage>
        <taxon>Bacteria</taxon>
        <taxon>Bacillati</taxon>
        <taxon>Actinomycetota</taxon>
        <taxon>Thermoleophilia</taxon>
        <taxon>Solirubrobacterales</taxon>
        <taxon>Patulibacteraceae</taxon>
        <taxon>Patulibacter</taxon>
    </lineage>
</organism>
<keyword evidence="3" id="KW-0645">Protease</keyword>
<accession>H0E395</accession>
<feature type="domain" description="Cytosol aminopeptidase" evidence="9">
    <location>
        <begin position="194"/>
        <end position="201"/>
    </location>
</feature>
<evidence type="ECO:0000313" key="11">
    <source>
        <dbReference type="Proteomes" id="UP000005143"/>
    </source>
</evidence>
<dbReference type="PROSITE" id="PS00631">
    <property type="entry name" value="CYTOSOL_AP"/>
    <property type="match status" value="1"/>
</dbReference>
<reference evidence="10 11" key="1">
    <citation type="journal article" date="2013" name="Biodegradation">
        <title>Quantitative proteomic analysis of ibuprofen-degrading Patulibacter sp. strain I11.</title>
        <authorList>
            <person name="Almeida B."/>
            <person name="Kjeldal H."/>
            <person name="Lolas I."/>
            <person name="Knudsen A.D."/>
            <person name="Carvalho G."/>
            <person name="Nielsen K.L."/>
            <person name="Barreto Crespo M.T."/>
            <person name="Stensballe A."/>
            <person name="Nielsen J.L."/>
        </authorList>
    </citation>
    <scope>NUCLEOTIDE SEQUENCE [LARGE SCALE GENOMIC DNA]</scope>
    <source>
        <strain evidence="10 11">I11</strain>
    </source>
</reference>
<evidence type="ECO:0000256" key="1">
    <source>
        <dbReference type="ARBA" id="ARBA00009528"/>
    </source>
</evidence>
<dbReference type="PANTHER" id="PTHR11963:SF23">
    <property type="entry name" value="CYTOSOL AMINOPEPTIDASE"/>
    <property type="match status" value="1"/>
</dbReference>